<name>A0A0G1PEN0_UNCKA</name>
<dbReference type="Gene3D" id="6.10.250.3150">
    <property type="match status" value="1"/>
</dbReference>
<protein>
    <submittedName>
        <fullName evidence="5">Peptidase M23B</fullName>
    </submittedName>
</protein>
<keyword evidence="1" id="KW-0175">Coiled coil</keyword>
<evidence type="ECO:0000256" key="1">
    <source>
        <dbReference type="SAM" id="Coils"/>
    </source>
</evidence>
<feature type="coiled-coil region" evidence="1">
    <location>
        <begin position="239"/>
        <end position="322"/>
    </location>
</feature>
<evidence type="ECO:0000256" key="3">
    <source>
        <dbReference type="SAM" id="Phobius"/>
    </source>
</evidence>
<reference evidence="5 6" key="1">
    <citation type="journal article" date="2015" name="Nature">
        <title>rRNA introns, odd ribosomes, and small enigmatic genomes across a large radiation of phyla.</title>
        <authorList>
            <person name="Brown C.T."/>
            <person name="Hug L.A."/>
            <person name="Thomas B.C."/>
            <person name="Sharon I."/>
            <person name="Castelle C.J."/>
            <person name="Singh A."/>
            <person name="Wilkins M.J."/>
            <person name="Williams K.H."/>
            <person name="Banfield J.F."/>
        </authorList>
    </citation>
    <scope>NUCLEOTIDE SEQUENCE [LARGE SCALE GENOMIC DNA]</scope>
</reference>
<dbReference type="Proteomes" id="UP000034732">
    <property type="component" value="Unassembled WGS sequence"/>
</dbReference>
<evidence type="ECO:0000313" key="5">
    <source>
        <dbReference type="EMBL" id="KKU31186.1"/>
    </source>
</evidence>
<dbReference type="Pfam" id="PF08486">
    <property type="entry name" value="SpoIID"/>
    <property type="match status" value="1"/>
</dbReference>
<organism evidence="5 6">
    <name type="scientific">candidate division WWE3 bacterium GW2011_GWA1_46_21</name>
    <dbReference type="NCBI Taxonomy" id="1619107"/>
    <lineage>
        <taxon>Bacteria</taxon>
        <taxon>Katanobacteria</taxon>
    </lineage>
</organism>
<evidence type="ECO:0000259" key="4">
    <source>
        <dbReference type="Pfam" id="PF08486"/>
    </source>
</evidence>
<dbReference type="InterPro" id="IPR013693">
    <property type="entry name" value="SpoIID/LytB_N"/>
</dbReference>
<evidence type="ECO:0000313" key="6">
    <source>
        <dbReference type="Proteomes" id="UP000034732"/>
    </source>
</evidence>
<keyword evidence="3" id="KW-0472">Membrane</keyword>
<keyword evidence="3" id="KW-1133">Transmembrane helix</keyword>
<proteinExistence type="predicted"/>
<feature type="region of interest" description="Disordered" evidence="2">
    <location>
        <begin position="1"/>
        <end position="45"/>
    </location>
</feature>
<feature type="transmembrane region" description="Helical" evidence="3">
    <location>
        <begin position="76"/>
        <end position="98"/>
    </location>
</feature>
<sequence length="665" mass="73490">MKKPSPITPGNRNPPTCPKKSPNDANAAKAGEPSDKPASTSRAKTANLKETEQKFLYNLFMSTSPNYPLQRPYSQAVVFTLCALSIACAFVFGLGVFAKTTCDDVDTCAQQIQKYETEYESVSKQLTDIRAKKDDILGKIAGYSSQISVTQTEIDSLQNDITDMQEKLELLNQTLVEKKDALGEKIAFRNKVVRDYYQHGVLNSFELLLTTYNELSGFQVSAFSYVFAKSLTSEALRIIAILNTEIKSYEADKQEAEELKTELETTQINLVALKNQLANQKTSAEVTRKDLVEKESDVAEELQSLQEKIDKLTSLQQQLLATKAGDSYVSGYEPPSYKLPEPQFSPAFALMSYGAYTHYNGMSQYGAKGRAQAGQDYKEIVKFYYKEGVSEKDDFPGEIRVSGYDKMDFQEYLYGLAEMPSSWPADALKAQAVAARSYAYRYVKAGKEICTTQSCQVFSKSKSDNPPESWRKAVYDTKDEIIGGDTGAAGYGWYSSTAGGYINNVGWDPDGSWPGGAYEKKAGSPWFYKAWYTQSYTDGSGTCGRSTPWLDEDEMADILNAWVVWKKGSGSDRNRISPVTTGCWGGDPYSHGKMKDRADELGTAYSGVSGASVDISNSGKTAKITFSTNNGSVSIDGDEFKTVFNLRAPGYVSIRNRLFGVEARN</sequence>
<evidence type="ECO:0000256" key="2">
    <source>
        <dbReference type="SAM" id="MobiDB-lite"/>
    </source>
</evidence>
<dbReference type="EMBL" id="LCMF01000007">
    <property type="protein sequence ID" value="KKU31186.1"/>
    <property type="molecule type" value="Genomic_DNA"/>
</dbReference>
<accession>A0A0G1PEN0</accession>
<dbReference type="AlphaFoldDB" id="A0A0G1PEN0"/>
<feature type="domain" description="Sporulation stage II protein D amidase enhancer LytB N-terminal" evidence="4">
    <location>
        <begin position="405"/>
        <end position="482"/>
    </location>
</feature>
<comment type="caution">
    <text evidence="5">The sequence shown here is derived from an EMBL/GenBank/DDBJ whole genome shotgun (WGS) entry which is preliminary data.</text>
</comment>
<keyword evidence="3" id="KW-0812">Transmembrane</keyword>
<gene>
    <name evidence="5" type="ORF">UX44_C0007G0010</name>
</gene>
<dbReference type="SUPFAM" id="SSF90257">
    <property type="entry name" value="Myosin rod fragments"/>
    <property type="match status" value="1"/>
</dbReference>
<feature type="coiled-coil region" evidence="1">
    <location>
        <begin position="105"/>
        <end position="181"/>
    </location>
</feature>